<feature type="compositionally biased region" description="Basic and acidic residues" evidence="1">
    <location>
        <begin position="170"/>
        <end position="200"/>
    </location>
</feature>
<feature type="chain" id="PRO_5040508700" description="CxC5 like cysteine cluster associated with KDZ domain-containing protein" evidence="2">
    <location>
        <begin position="31"/>
        <end position="1026"/>
    </location>
</feature>
<feature type="region of interest" description="Disordered" evidence="1">
    <location>
        <begin position="110"/>
        <end position="267"/>
    </location>
</feature>
<protein>
    <recommendedName>
        <fullName evidence="3">CxC5 like cysteine cluster associated with KDZ domain-containing protein</fullName>
    </recommendedName>
</protein>
<dbReference type="AlphaFoldDB" id="A0A9P6DAB4"/>
<dbReference type="Proteomes" id="UP000807025">
    <property type="component" value="Unassembled WGS sequence"/>
</dbReference>
<feature type="compositionally biased region" description="Basic and acidic residues" evidence="1">
    <location>
        <begin position="132"/>
        <end position="141"/>
    </location>
</feature>
<proteinExistence type="predicted"/>
<sequence length="1026" mass="112146">MLPPHSLSHAQCLPTLLCLLVLPSPLGISSVEPRSTCSATAAAATKAQQEDNEEKPVESVKKTHASVVKKVKKDKRCILVALCDAEDKAASAAAKKLTLTAKILKNNGADVALPPRSAGTGVQLGSATPHIVSDRARHPQSGDEEDPDDDEDPKNGEDSDVDEELAAIVDKGKGKARDLHNLGAESDKDSDADADAKDAANEDAADEDAKSEDMGVGDDGDGGLHGYTSQGHYFQAQHRTASHTSASSVPEGFPSPPPSDHLEDLQGASCTTGGFACGNAFGTASNMADFVHDDDVPTIHTHSSGKAISRKYAIVAKSMISMWDGVNNAGGLLPAPAYVIAAYSAKPNLIPFTQLLEVPPSLVPNTKPNVTLISAFDHWCAASDAPDCLRAAYNAYNAKVPHLPPLPAFPSVEDACAVFVNTTSFSNYGKLFPFAIQHPAILLYLQGDVPSGSTEYAALWGTLKPGLKTLGIVMKKLTDEKEKEEKKVKRKAEPSKLNLQAYFMLLVVWFLLGLVPCVAVASKQDPFPNMLFTEFAQSVQSNFGPKIKLSTVLMLLMTLVNNMDLLNLHGQQQASSQQESTSWMAALVCAVKAKLSDNDFASLFNCDDTQALQTPQQWVLKCKLHPISTTSVQPIIRITPMVMACPTLTCNKHSLTQELHERDTSQVTLLQGSQCFKNVPVLAGRCSICRTLYWADHECFTQNNGDDVCLYLNDAKYFKVGKSVWVDRLVSRAIVNANYSFHALTAAITRFWHFSFVQPSGVTFKLSCHQVWKAFVAESICHMASIDNQEIVFESNLSINALVAAAYAELGDGGIMSSKGSLMTLLLWLAMMRIMLCQTMRACQEHQPQWARFRRQYANTSLLGIQWMLRRAQEERQPWLLRAGEEEALGHDDLEEQENEEVSGTKYNNYFSAPRFYCVETLCAPCGVVIAWCKFAKAEGVAKILQFLEDIYPNIHSHPSYIAIDKGSPLNGDAPNLVVVANDKQGNPYYKRAFNTQACEQLNAWIGGFQTVLNWMTVNNFDFQQE</sequence>
<keyword evidence="2" id="KW-0732">Signal</keyword>
<reference evidence="4" key="1">
    <citation type="submission" date="2020-11" db="EMBL/GenBank/DDBJ databases">
        <authorList>
            <consortium name="DOE Joint Genome Institute"/>
            <person name="Ahrendt S."/>
            <person name="Riley R."/>
            <person name="Andreopoulos W."/>
            <person name="Labutti K."/>
            <person name="Pangilinan J."/>
            <person name="Ruiz-Duenas F.J."/>
            <person name="Barrasa J.M."/>
            <person name="Sanchez-Garcia M."/>
            <person name="Camarero S."/>
            <person name="Miyauchi S."/>
            <person name="Serrano A."/>
            <person name="Linde D."/>
            <person name="Babiker R."/>
            <person name="Drula E."/>
            <person name="Ayuso-Fernandez I."/>
            <person name="Pacheco R."/>
            <person name="Padilla G."/>
            <person name="Ferreira P."/>
            <person name="Barriuso J."/>
            <person name="Kellner H."/>
            <person name="Castanera R."/>
            <person name="Alfaro M."/>
            <person name="Ramirez L."/>
            <person name="Pisabarro A.G."/>
            <person name="Kuo A."/>
            <person name="Tritt A."/>
            <person name="Lipzen A."/>
            <person name="He G."/>
            <person name="Yan M."/>
            <person name="Ng V."/>
            <person name="Cullen D."/>
            <person name="Martin F."/>
            <person name="Rosso M.-N."/>
            <person name="Henrissat B."/>
            <person name="Hibbett D."/>
            <person name="Martinez A.T."/>
            <person name="Grigoriev I.V."/>
        </authorList>
    </citation>
    <scope>NUCLEOTIDE SEQUENCE</scope>
    <source>
        <strain evidence="4">ATCC 90797</strain>
    </source>
</reference>
<feature type="compositionally biased region" description="Polar residues" evidence="1">
    <location>
        <begin position="227"/>
        <end position="248"/>
    </location>
</feature>
<comment type="caution">
    <text evidence="4">The sequence shown here is derived from an EMBL/GenBank/DDBJ whole genome shotgun (WGS) entry which is preliminary data.</text>
</comment>
<evidence type="ECO:0000256" key="2">
    <source>
        <dbReference type="SAM" id="SignalP"/>
    </source>
</evidence>
<accession>A0A9P6DAB4</accession>
<dbReference type="EMBL" id="MU154545">
    <property type="protein sequence ID" value="KAF9497287.1"/>
    <property type="molecule type" value="Genomic_DNA"/>
</dbReference>
<gene>
    <name evidence="4" type="ORF">BDN71DRAFT_1545421</name>
</gene>
<feature type="domain" description="CxC5 like cysteine cluster associated with KDZ" evidence="3">
    <location>
        <begin position="634"/>
        <end position="756"/>
    </location>
</feature>
<evidence type="ECO:0000256" key="1">
    <source>
        <dbReference type="SAM" id="MobiDB-lite"/>
    </source>
</evidence>
<dbReference type="OrthoDB" id="2527272at2759"/>
<evidence type="ECO:0000259" key="3">
    <source>
        <dbReference type="Pfam" id="PF18718"/>
    </source>
</evidence>
<evidence type="ECO:0000313" key="5">
    <source>
        <dbReference type="Proteomes" id="UP000807025"/>
    </source>
</evidence>
<dbReference type="InterPro" id="IPR041539">
    <property type="entry name" value="CxC5"/>
</dbReference>
<feature type="signal peptide" evidence="2">
    <location>
        <begin position="1"/>
        <end position="30"/>
    </location>
</feature>
<organism evidence="4 5">
    <name type="scientific">Pleurotus eryngii</name>
    <name type="common">Boletus of the steppes</name>
    <dbReference type="NCBI Taxonomy" id="5323"/>
    <lineage>
        <taxon>Eukaryota</taxon>
        <taxon>Fungi</taxon>
        <taxon>Dikarya</taxon>
        <taxon>Basidiomycota</taxon>
        <taxon>Agaricomycotina</taxon>
        <taxon>Agaricomycetes</taxon>
        <taxon>Agaricomycetidae</taxon>
        <taxon>Agaricales</taxon>
        <taxon>Pleurotineae</taxon>
        <taxon>Pleurotaceae</taxon>
        <taxon>Pleurotus</taxon>
    </lineage>
</organism>
<feature type="compositionally biased region" description="Acidic residues" evidence="1">
    <location>
        <begin position="142"/>
        <end position="165"/>
    </location>
</feature>
<name>A0A9P6DAB4_PLEER</name>
<evidence type="ECO:0000313" key="4">
    <source>
        <dbReference type="EMBL" id="KAF9497287.1"/>
    </source>
</evidence>
<dbReference type="Pfam" id="PF18718">
    <property type="entry name" value="CxC5"/>
    <property type="match status" value="1"/>
</dbReference>
<keyword evidence="5" id="KW-1185">Reference proteome</keyword>